<dbReference type="Pfam" id="PF01738">
    <property type="entry name" value="DLH"/>
    <property type="match status" value="1"/>
</dbReference>
<dbReference type="SUPFAM" id="SSF53474">
    <property type="entry name" value="alpha/beta-Hydrolases"/>
    <property type="match status" value="1"/>
</dbReference>
<dbReference type="AlphaFoldDB" id="A0A850Q9I4"/>
<dbReference type="PANTHER" id="PTHR22946">
    <property type="entry name" value="DIENELACTONE HYDROLASE DOMAIN-CONTAINING PROTEIN-RELATED"/>
    <property type="match status" value="1"/>
</dbReference>
<organism evidence="2 3">
    <name type="scientific">Donghicola mangrovi</name>
    <dbReference type="NCBI Taxonomy" id="2729614"/>
    <lineage>
        <taxon>Bacteria</taxon>
        <taxon>Pseudomonadati</taxon>
        <taxon>Pseudomonadota</taxon>
        <taxon>Alphaproteobacteria</taxon>
        <taxon>Rhodobacterales</taxon>
        <taxon>Roseobacteraceae</taxon>
        <taxon>Donghicola</taxon>
    </lineage>
</organism>
<name>A0A850Q9I4_9RHOB</name>
<feature type="domain" description="Dienelactone hydrolase" evidence="1">
    <location>
        <begin position="20"/>
        <end position="237"/>
    </location>
</feature>
<evidence type="ECO:0000313" key="2">
    <source>
        <dbReference type="EMBL" id="NVO25564.1"/>
    </source>
</evidence>
<dbReference type="InterPro" id="IPR029058">
    <property type="entry name" value="AB_hydrolase_fold"/>
</dbReference>
<comment type="caution">
    <text evidence="2">The sequence shown here is derived from an EMBL/GenBank/DDBJ whole genome shotgun (WGS) entry which is preliminary data.</text>
</comment>
<dbReference type="InterPro" id="IPR002925">
    <property type="entry name" value="Dienelactn_hydro"/>
</dbReference>
<dbReference type="EMBL" id="JABCJE010000018">
    <property type="protein sequence ID" value="NVO25564.1"/>
    <property type="molecule type" value="Genomic_DNA"/>
</dbReference>
<dbReference type="Gene3D" id="3.40.50.1820">
    <property type="entry name" value="alpha/beta hydrolase"/>
    <property type="match status" value="1"/>
</dbReference>
<gene>
    <name evidence="2" type="ORF">HJ536_19605</name>
</gene>
<evidence type="ECO:0000313" key="3">
    <source>
        <dbReference type="Proteomes" id="UP000592216"/>
    </source>
</evidence>
<accession>A0A850Q9I4</accession>
<dbReference type="RefSeq" id="WP_177159091.1">
    <property type="nucleotide sequence ID" value="NZ_JABCJE010000018.1"/>
</dbReference>
<dbReference type="PANTHER" id="PTHR22946:SF5">
    <property type="entry name" value="PEPTIDASE S9 PROLYL OLIGOPEPTIDASE CATALYTIC DOMAIN-CONTAINING PROTEIN"/>
    <property type="match status" value="1"/>
</dbReference>
<evidence type="ECO:0000259" key="1">
    <source>
        <dbReference type="Pfam" id="PF01738"/>
    </source>
</evidence>
<protein>
    <recommendedName>
        <fullName evidence="1">Dienelactone hydrolase domain-containing protein</fullName>
    </recommendedName>
</protein>
<dbReference type="Proteomes" id="UP000592216">
    <property type="component" value="Unassembled WGS sequence"/>
</dbReference>
<proteinExistence type="predicted"/>
<dbReference type="GO" id="GO:0016787">
    <property type="term" value="F:hydrolase activity"/>
    <property type="evidence" value="ECO:0007669"/>
    <property type="project" value="InterPro"/>
</dbReference>
<dbReference type="InterPro" id="IPR050261">
    <property type="entry name" value="FrsA_esterase"/>
</dbReference>
<sequence length="241" mass="25208">MSTLVSRDIPYSDGEAGMIGYFCRPDSPAPLPGIVMLHGAHGLNDFIMGCANQLAEAGFAVLAADLWGGRKQPGHPDEIGPMLGQMLSNRAIWQARMQAACTALSAQDGVVAGRMGMVGYCFGGASALEFLRMGAPLNAVVSLHGGLDMVADDWSGATASPDVFIATGSADPMAKPGDLARVQAGLSAAGIRWDTHVYGDVKHAFTEPDGPGRPPFAAYDARADRRSRAAMLAVFNESLKD</sequence>
<reference evidence="2 3" key="1">
    <citation type="submission" date="2020-04" db="EMBL/GenBank/DDBJ databases">
        <title>Donghicola sp., a member of the Rhodobacteraceae family isolated from mangrove forest in Thailand.</title>
        <authorList>
            <person name="Charoenyingcharoen P."/>
            <person name="Yukphan P."/>
        </authorList>
    </citation>
    <scope>NUCLEOTIDE SEQUENCE [LARGE SCALE GENOMIC DNA]</scope>
    <source>
        <strain evidence="2 3">B5-SW-15</strain>
    </source>
</reference>